<evidence type="ECO:0000313" key="4">
    <source>
        <dbReference type="Proteomes" id="UP000655225"/>
    </source>
</evidence>
<dbReference type="Proteomes" id="UP000655225">
    <property type="component" value="Unassembled WGS sequence"/>
</dbReference>
<protein>
    <recommendedName>
        <fullName evidence="2">Cathepsin propeptide inhibitor domain-containing protein</fullName>
    </recommendedName>
</protein>
<dbReference type="EMBL" id="JABCRI010000012">
    <property type="protein sequence ID" value="KAF8396711.1"/>
    <property type="molecule type" value="Genomic_DNA"/>
</dbReference>
<comment type="caution">
    <text evidence="3">The sequence shown here is derived from an EMBL/GenBank/DDBJ whole genome shotgun (WGS) entry which is preliminary data.</text>
</comment>
<dbReference type="Pfam" id="PF08246">
    <property type="entry name" value="Inhibitor_I29"/>
    <property type="match status" value="1"/>
</dbReference>
<accession>A0A834Z3P9</accession>
<dbReference type="Gene3D" id="1.10.287.2250">
    <property type="match status" value="1"/>
</dbReference>
<feature type="domain" description="Cathepsin propeptide inhibitor" evidence="2">
    <location>
        <begin position="189"/>
        <end position="244"/>
    </location>
</feature>
<organism evidence="3 4">
    <name type="scientific">Tetracentron sinense</name>
    <name type="common">Spur-leaf</name>
    <dbReference type="NCBI Taxonomy" id="13715"/>
    <lineage>
        <taxon>Eukaryota</taxon>
        <taxon>Viridiplantae</taxon>
        <taxon>Streptophyta</taxon>
        <taxon>Embryophyta</taxon>
        <taxon>Tracheophyta</taxon>
        <taxon>Spermatophyta</taxon>
        <taxon>Magnoliopsida</taxon>
        <taxon>Trochodendrales</taxon>
        <taxon>Trochodendraceae</taxon>
        <taxon>Tetracentron</taxon>
    </lineage>
</organism>
<dbReference type="OrthoDB" id="1860964at2759"/>
<gene>
    <name evidence="3" type="ORF">HHK36_018338</name>
</gene>
<sequence>MESLFEWLDHDSRSRSPPLVDRSNLTRKPTERVENSIPVAPNLGAGQAKARRNDYNGRNGCQNNVPPARLGGKSLIPPPRGTMGSFASRILNVGNPSGDIREGIERSPGHGTIGSQIPNVGNPPGEIPYIAYDCEMVGKAAALTQLFSKMVEESATNAIVKGTIEDLGLVKKFEFLEDLLSDDSIWDLYERWIHHYLFPRDHNEKLKRFNQFKEMAKRVYNRNKMDGPFTLRLNNVADRTIEELCGAVVESGPRVSYYGNGGQMKS</sequence>
<proteinExistence type="predicted"/>
<evidence type="ECO:0000259" key="2">
    <source>
        <dbReference type="Pfam" id="PF08246"/>
    </source>
</evidence>
<evidence type="ECO:0000313" key="3">
    <source>
        <dbReference type="EMBL" id="KAF8396711.1"/>
    </source>
</evidence>
<evidence type="ECO:0000256" key="1">
    <source>
        <dbReference type="SAM" id="MobiDB-lite"/>
    </source>
</evidence>
<feature type="region of interest" description="Disordered" evidence="1">
    <location>
        <begin position="1"/>
        <end position="72"/>
    </location>
</feature>
<dbReference type="InterPro" id="IPR013201">
    <property type="entry name" value="Prot_inhib_I29"/>
</dbReference>
<keyword evidence="4" id="KW-1185">Reference proteome</keyword>
<name>A0A834Z3P9_TETSI</name>
<reference evidence="3 4" key="1">
    <citation type="submission" date="2020-04" db="EMBL/GenBank/DDBJ databases">
        <title>Plant Genome Project.</title>
        <authorList>
            <person name="Zhang R.-G."/>
        </authorList>
    </citation>
    <scope>NUCLEOTIDE SEQUENCE [LARGE SCALE GENOMIC DNA]</scope>
    <source>
        <strain evidence="3">YNK0</strain>
        <tissue evidence="3">Leaf</tissue>
    </source>
</reference>
<dbReference type="AlphaFoldDB" id="A0A834Z3P9"/>